<protein>
    <submittedName>
        <fullName evidence="1">Uncharacterized protein</fullName>
    </submittedName>
</protein>
<evidence type="ECO:0000313" key="1">
    <source>
        <dbReference type="EMBL" id="KAH8005622.1"/>
    </source>
</evidence>
<dbReference type="Proteomes" id="UP000827872">
    <property type="component" value="Linkage Group LG04"/>
</dbReference>
<dbReference type="EMBL" id="CM037617">
    <property type="protein sequence ID" value="KAH8005622.1"/>
    <property type="molecule type" value="Genomic_DNA"/>
</dbReference>
<comment type="caution">
    <text evidence="1">The sequence shown here is derived from an EMBL/GenBank/DDBJ whole genome shotgun (WGS) entry which is preliminary data.</text>
</comment>
<organism evidence="1 2">
    <name type="scientific">Sphaerodactylus townsendi</name>
    <dbReference type="NCBI Taxonomy" id="933632"/>
    <lineage>
        <taxon>Eukaryota</taxon>
        <taxon>Metazoa</taxon>
        <taxon>Chordata</taxon>
        <taxon>Craniata</taxon>
        <taxon>Vertebrata</taxon>
        <taxon>Euteleostomi</taxon>
        <taxon>Lepidosauria</taxon>
        <taxon>Squamata</taxon>
        <taxon>Bifurcata</taxon>
        <taxon>Gekkota</taxon>
        <taxon>Sphaerodactylidae</taxon>
        <taxon>Sphaerodactylus</taxon>
    </lineage>
</organism>
<evidence type="ECO:0000313" key="2">
    <source>
        <dbReference type="Proteomes" id="UP000827872"/>
    </source>
</evidence>
<sequence length="97" mass="11019">MEKGGYRQIVQGDAEKLWGSCRSSTKELLAPESLHWRKKLKGCQAEQPKPSEMRGDDWGWKRHRWTSLDGAACEFPGELATCRGRESLKGILTRDPC</sequence>
<proteinExistence type="predicted"/>
<keyword evidence="2" id="KW-1185">Reference proteome</keyword>
<accession>A0ACB8FK40</accession>
<gene>
    <name evidence="1" type="ORF">K3G42_030535</name>
</gene>
<name>A0ACB8FK40_9SAUR</name>
<reference evidence="1" key="1">
    <citation type="submission" date="2021-08" db="EMBL/GenBank/DDBJ databases">
        <title>The first chromosome-level gecko genome reveals the dynamic sex chromosomes of Neotropical dwarf geckos (Sphaerodactylidae: Sphaerodactylus).</title>
        <authorList>
            <person name="Pinto B.J."/>
            <person name="Keating S.E."/>
            <person name="Gamble T."/>
        </authorList>
    </citation>
    <scope>NUCLEOTIDE SEQUENCE</scope>
    <source>
        <strain evidence="1">TG3544</strain>
    </source>
</reference>